<evidence type="ECO:0000313" key="4">
    <source>
        <dbReference type="EMBL" id="MDQ0334872.1"/>
    </source>
</evidence>
<feature type="chain" id="PRO_5040999903" description="SH3b domain-containing protein" evidence="1">
    <location>
        <begin position="18"/>
        <end position="265"/>
    </location>
</feature>
<sequence length="265" mass="30422">MNKLVLLFLLMSCLIYGQDIDYNNTYSDFDNGKTYYVFGDNVAFRSEADKNSKALDALKIGSEIEIIEKSEQTLIYNGVESHYYKARYNGQIGYILGGLISLGKKEMGPSKYFYTYGKKDDTYYIIIRHVNEQLDIHEAITDLRTNDFAVEVYDNKGIEGIQNIIFVNYLAEACAVEGGGVYFFQVNSEMKKVFTISQVSDAGVYWFFEELIFPVDENGVKDKIVYKKESGSYQDEATHWVETNTVSRELEWKDGTIVPKLETEF</sequence>
<dbReference type="OrthoDB" id="1410098at2"/>
<accession>A0A9X1C946</accession>
<keyword evidence="6" id="KW-1185">Reference proteome</keyword>
<dbReference type="RefSeq" id="WP_157486273.1">
    <property type="nucleotide sequence ID" value="NZ_JAGGJQ010000003.1"/>
</dbReference>
<reference evidence="3" key="1">
    <citation type="submission" date="2021-03" db="EMBL/GenBank/DDBJ databases">
        <title>Genomic Encyclopedia of Type Strains, Phase IV (KMG-IV): sequencing the most valuable type-strain genomes for metagenomic binning, comparative biology and taxonomic classification.</title>
        <authorList>
            <person name="Goeker M."/>
        </authorList>
    </citation>
    <scope>NUCLEOTIDE SEQUENCE</scope>
    <source>
        <strain evidence="3">DSM 15523</strain>
        <strain evidence="4 6">DSM 16476</strain>
    </source>
</reference>
<comment type="caution">
    <text evidence="3">The sequence shown here is derived from an EMBL/GenBank/DDBJ whole genome shotgun (WGS) entry which is preliminary data.</text>
</comment>
<feature type="domain" description="SH3b" evidence="2">
    <location>
        <begin position="32"/>
        <end position="104"/>
    </location>
</feature>
<evidence type="ECO:0000256" key="1">
    <source>
        <dbReference type="SAM" id="SignalP"/>
    </source>
</evidence>
<proteinExistence type="predicted"/>
<keyword evidence="1" id="KW-0732">Signal</keyword>
<evidence type="ECO:0000313" key="5">
    <source>
        <dbReference type="Proteomes" id="UP001138672"/>
    </source>
</evidence>
<dbReference type="Gene3D" id="2.30.30.40">
    <property type="entry name" value="SH3 Domains"/>
    <property type="match status" value="1"/>
</dbReference>
<protein>
    <recommendedName>
        <fullName evidence="2">SH3b domain-containing protein</fullName>
    </recommendedName>
</protein>
<dbReference type="AlphaFoldDB" id="A0A9X1C946"/>
<evidence type="ECO:0000313" key="6">
    <source>
        <dbReference type="Proteomes" id="UP001231587"/>
    </source>
</evidence>
<gene>
    <name evidence="3" type="ORF">J2Z56_001479</name>
    <name evidence="4" type="ORF">J2Z57_001305</name>
</gene>
<organism evidence="3 5">
    <name type="scientific">Formosa algae</name>
    <dbReference type="NCBI Taxonomy" id="225843"/>
    <lineage>
        <taxon>Bacteria</taxon>
        <taxon>Pseudomonadati</taxon>
        <taxon>Bacteroidota</taxon>
        <taxon>Flavobacteriia</taxon>
        <taxon>Flavobacteriales</taxon>
        <taxon>Flavobacteriaceae</taxon>
        <taxon>Formosa</taxon>
    </lineage>
</organism>
<dbReference type="PROSITE" id="PS51781">
    <property type="entry name" value="SH3B"/>
    <property type="match status" value="1"/>
</dbReference>
<dbReference type="EMBL" id="JAUSUU010000003">
    <property type="protein sequence ID" value="MDQ0334872.1"/>
    <property type="molecule type" value="Genomic_DNA"/>
</dbReference>
<dbReference type="Proteomes" id="UP001138672">
    <property type="component" value="Unassembled WGS sequence"/>
</dbReference>
<evidence type="ECO:0000259" key="2">
    <source>
        <dbReference type="PROSITE" id="PS51781"/>
    </source>
</evidence>
<dbReference type="Proteomes" id="UP001231587">
    <property type="component" value="Unassembled WGS sequence"/>
</dbReference>
<dbReference type="InterPro" id="IPR003646">
    <property type="entry name" value="SH3-like_bac-type"/>
</dbReference>
<feature type="signal peptide" evidence="1">
    <location>
        <begin position="1"/>
        <end position="17"/>
    </location>
</feature>
<name>A0A9X1C946_9FLAO</name>
<evidence type="ECO:0000313" key="3">
    <source>
        <dbReference type="EMBL" id="MBP1839568.1"/>
    </source>
</evidence>
<dbReference type="EMBL" id="JAGGJQ010000003">
    <property type="protein sequence ID" value="MBP1839568.1"/>
    <property type="molecule type" value="Genomic_DNA"/>
</dbReference>